<name>A0A1F8F301_9BACT</name>
<proteinExistence type="predicted"/>
<evidence type="ECO:0000313" key="2">
    <source>
        <dbReference type="EMBL" id="OGN07515.1"/>
    </source>
</evidence>
<dbReference type="EMBL" id="MGJN01000006">
    <property type="protein sequence ID" value="OGN07515.1"/>
    <property type="molecule type" value="Genomic_DNA"/>
</dbReference>
<dbReference type="AlphaFoldDB" id="A0A1F8F301"/>
<organism evidence="2 3">
    <name type="scientific">Candidatus Yanofskybacteria bacterium RIFCSPHIGHO2_02_FULL_38_22b</name>
    <dbReference type="NCBI Taxonomy" id="1802673"/>
    <lineage>
        <taxon>Bacteria</taxon>
        <taxon>Candidatus Yanofskyibacteriota</taxon>
    </lineage>
</organism>
<dbReference type="SUPFAM" id="SSF46785">
    <property type="entry name" value="Winged helix' DNA-binding domain"/>
    <property type="match status" value="1"/>
</dbReference>
<reference evidence="2 3" key="1">
    <citation type="journal article" date="2016" name="Nat. Commun.">
        <title>Thousands of microbial genomes shed light on interconnected biogeochemical processes in an aquifer system.</title>
        <authorList>
            <person name="Anantharaman K."/>
            <person name="Brown C.T."/>
            <person name="Hug L.A."/>
            <person name="Sharon I."/>
            <person name="Castelle C.J."/>
            <person name="Probst A.J."/>
            <person name="Thomas B.C."/>
            <person name="Singh A."/>
            <person name="Wilkins M.J."/>
            <person name="Karaoz U."/>
            <person name="Brodie E.L."/>
            <person name="Williams K.H."/>
            <person name="Hubbard S.S."/>
            <person name="Banfield J.F."/>
        </authorList>
    </citation>
    <scope>NUCLEOTIDE SEQUENCE [LARGE SCALE GENOMIC DNA]</scope>
</reference>
<keyword evidence="1" id="KW-0175">Coiled coil</keyword>
<dbReference type="InterPro" id="IPR036390">
    <property type="entry name" value="WH_DNA-bd_sf"/>
</dbReference>
<evidence type="ECO:0000313" key="3">
    <source>
        <dbReference type="Proteomes" id="UP000176834"/>
    </source>
</evidence>
<accession>A0A1F8F301</accession>
<sequence length="225" mass="25176">MDKKPRCQDISKAIVEYFRSECAVASGDGIETSSDKLATAIGCSPSSVYSHLRRLVEFGVIILKIGDYTQNNRSPKFFALGEGHEEGDEWRKIYYGGKQAPAPIKTTIPPVLPSEIVKANAKATSDKSLLEELVQAYAKIKELQEQILNVQHERNEALETVQQKQARIEELEQDLKLEAETARTNLQDISTLELQLREARSKIASNDRRIANNEGATKPFAVSFR</sequence>
<evidence type="ECO:0000256" key="1">
    <source>
        <dbReference type="SAM" id="Coils"/>
    </source>
</evidence>
<feature type="coiled-coil region" evidence="1">
    <location>
        <begin position="126"/>
        <end position="209"/>
    </location>
</feature>
<comment type="caution">
    <text evidence="2">The sequence shown here is derived from an EMBL/GenBank/DDBJ whole genome shotgun (WGS) entry which is preliminary data.</text>
</comment>
<protein>
    <submittedName>
        <fullName evidence="2">Uncharacterized protein</fullName>
    </submittedName>
</protein>
<dbReference type="Proteomes" id="UP000176834">
    <property type="component" value="Unassembled WGS sequence"/>
</dbReference>
<gene>
    <name evidence="2" type="ORF">A3B86_04715</name>
</gene>